<name>A0A0E9UMY6_ANGAN</name>
<protein>
    <submittedName>
        <fullName evidence="1">Uncharacterized protein</fullName>
    </submittedName>
</protein>
<proteinExistence type="predicted"/>
<sequence>MLSVRSSARIKLSVIPKAGSFDDPSNASVQF</sequence>
<reference evidence="1" key="1">
    <citation type="submission" date="2014-11" db="EMBL/GenBank/DDBJ databases">
        <authorList>
            <person name="Amaro Gonzalez C."/>
        </authorList>
    </citation>
    <scope>NUCLEOTIDE SEQUENCE</scope>
</reference>
<dbReference type="EMBL" id="GBXM01041977">
    <property type="protein sequence ID" value="JAH66600.1"/>
    <property type="molecule type" value="Transcribed_RNA"/>
</dbReference>
<organism evidence="1">
    <name type="scientific">Anguilla anguilla</name>
    <name type="common">European freshwater eel</name>
    <name type="synonym">Muraena anguilla</name>
    <dbReference type="NCBI Taxonomy" id="7936"/>
    <lineage>
        <taxon>Eukaryota</taxon>
        <taxon>Metazoa</taxon>
        <taxon>Chordata</taxon>
        <taxon>Craniata</taxon>
        <taxon>Vertebrata</taxon>
        <taxon>Euteleostomi</taxon>
        <taxon>Actinopterygii</taxon>
        <taxon>Neopterygii</taxon>
        <taxon>Teleostei</taxon>
        <taxon>Anguilliformes</taxon>
        <taxon>Anguillidae</taxon>
        <taxon>Anguilla</taxon>
    </lineage>
</organism>
<reference evidence="1" key="2">
    <citation type="journal article" date="2015" name="Fish Shellfish Immunol.">
        <title>Early steps in the European eel (Anguilla anguilla)-Vibrio vulnificus interaction in the gills: Role of the RtxA13 toxin.</title>
        <authorList>
            <person name="Callol A."/>
            <person name="Pajuelo D."/>
            <person name="Ebbesson L."/>
            <person name="Teles M."/>
            <person name="MacKenzie S."/>
            <person name="Amaro C."/>
        </authorList>
    </citation>
    <scope>NUCLEOTIDE SEQUENCE</scope>
</reference>
<accession>A0A0E9UMY6</accession>
<evidence type="ECO:0000313" key="1">
    <source>
        <dbReference type="EMBL" id="JAH66600.1"/>
    </source>
</evidence>
<dbReference type="AlphaFoldDB" id="A0A0E9UMY6"/>